<comment type="caution">
    <text evidence="2">The sequence shown here is derived from an EMBL/GenBank/DDBJ whole genome shotgun (WGS) entry which is preliminary data.</text>
</comment>
<feature type="compositionally biased region" description="Polar residues" evidence="1">
    <location>
        <begin position="82"/>
        <end position="91"/>
    </location>
</feature>
<evidence type="ECO:0000256" key="1">
    <source>
        <dbReference type="SAM" id="MobiDB-lite"/>
    </source>
</evidence>
<feature type="region of interest" description="Disordered" evidence="1">
    <location>
        <begin position="197"/>
        <end position="225"/>
    </location>
</feature>
<keyword evidence="3" id="KW-1185">Reference proteome</keyword>
<protein>
    <submittedName>
        <fullName evidence="2">Uncharacterized protein</fullName>
    </submittedName>
</protein>
<dbReference type="AlphaFoldDB" id="A0A7J6MYL0"/>
<proteinExistence type="predicted"/>
<evidence type="ECO:0000313" key="2">
    <source>
        <dbReference type="EMBL" id="KAF4676722.1"/>
    </source>
</evidence>
<accession>A0A7J6MYL0</accession>
<dbReference type="OrthoDB" id="441913at2759"/>
<name>A0A7J6MYL0_PERCH</name>
<reference evidence="2 3" key="1">
    <citation type="submission" date="2020-04" db="EMBL/GenBank/DDBJ databases">
        <title>Perkinsus chesapeaki whole genome sequence.</title>
        <authorList>
            <person name="Bogema D.R."/>
        </authorList>
    </citation>
    <scope>NUCLEOTIDE SEQUENCE [LARGE SCALE GENOMIC DNA]</scope>
    <source>
        <strain evidence="2">ATCC PRA-425</strain>
    </source>
</reference>
<feature type="region of interest" description="Disordered" evidence="1">
    <location>
        <begin position="65"/>
        <end position="167"/>
    </location>
</feature>
<feature type="compositionally biased region" description="Pro residues" evidence="1">
    <location>
        <begin position="216"/>
        <end position="225"/>
    </location>
</feature>
<sequence length="317" mass="35075">MSYIPEDSGVSFFDVAAVSHLESRYGLPQDEEDDLEPAAEPSSSPSHNELYDSFEEAVWLESRTVPVLPERQPTDPFLHSGGVSTAPSSRPHSPDAYRSADFTPSLGASGRLDEQGEPKPVGTGRAEQRKYPVNSEPSNSWTPTPRRVEYRGSSQPVHPLSKSERAPTTQRLLTYLMSPQPSPSRQLPPMRVMHISPSPKITFSPRRVTSPMPQWTSPPPPPPPQSPYRLRSHYPLPVYHPITRSQPIYTNWSPLYHRQVAHHYPVQRTVMGYGSSSSNPPVMPAGVYGRDIRMTCGGGGASPVILQPLPSSMLFHA</sequence>
<gene>
    <name evidence="2" type="ORF">FOL47_005439</name>
</gene>
<dbReference type="Proteomes" id="UP000591131">
    <property type="component" value="Unassembled WGS sequence"/>
</dbReference>
<dbReference type="EMBL" id="JAAPAO010000030">
    <property type="protein sequence ID" value="KAF4676722.1"/>
    <property type="molecule type" value="Genomic_DNA"/>
</dbReference>
<evidence type="ECO:0000313" key="3">
    <source>
        <dbReference type="Proteomes" id="UP000591131"/>
    </source>
</evidence>
<organism evidence="2 3">
    <name type="scientific">Perkinsus chesapeaki</name>
    <name type="common">Clam parasite</name>
    <name type="synonym">Perkinsus andrewsi</name>
    <dbReference type="NCBI Taxonomy" id="330153"/>
    <lineage>
        <taxon>Eukaryota</taxon>
        <taxon>Sar</taxon>
        <taxon>Alveolata</taxon>
        <taxon>Perkinsozoa</taxon>
        <taxon>Perkinsea</taxon>
        <taxon>Perkinsida</taxon>
        <taxon>Perkinsidae</taxon>
        <taxon>Perkinsus</taxon>
    </lineage>
</organism>
<feature type="region of interest" description="Disordered" evidence="1">
    <location>
        <begin position="24"/>
        <end position="53"/>
    </location>
</feature>